<feature type="signal peptide" evidence="2">
    <location>
        <begin position="1"/>
        <end position="33"/>
    </location>
</feature>
<dbReference type="SMR" id="Q7SD31"/>
<protein>
    <submittedName>
        <fullName evidence="5">Uncharacterized protein</fullName>
    </submittedName>
</protein>
<dbReference type="InterPro" id="IPR001466">
    <property type="entry name" value="Beta-lactam-related"/>
</dbReference>
<dbReference type="Pfam" id="PF26335">
    <property type="entry name" value="ARB_00930_C"/>
    <property type="match status" value="1"/>
</dbReference>
<evidence type="ECO:0000313" key="6">
    <source>
        <dbReference type="Proteomes" id="UP000001805"/>
    </source>
</evidence>
<dbReference type="Gene3D" id="3.40.710.10">
    <property type="entry name" value="DD-peptidase/beta-lactamase superfamily"/>
    <property type="match status" value="1"/>
</dbReference>
<dbReference type="VEuPathDB" id="FungiDB:NCU00993"/>
<keyword evidence="6" id="KW-1185">Reference proteome</keyword>
<dbReference type="AlphaFoldDB" id="Q7SD31"/>
<dbReference type="RefSeq" id="XP_963903.3">
    <property type="nucleotide sequence ID" value="XM_958810.3"/>
</dbReference>
<dbReference type="GeneID" id="3880052"/>
<dbReference type="InParanoid" id="Q7SD31"/>
<evidence type="ECO:0000256" key="1">
    <source>
        <dbReference type="SAM" id="MobiDB-lite"/>
    </source>
</evidence>
<gene>
    <name evidence="5" type="ORF">NCU00993</name>
</gene>
<dbReference type="PANTHER" id="PTHR22935">
    <property type="entry name" value="PENICILLIN-BINDING PROTEIN"/>
    <property type="match status" value="1"/>
</dbReference>
<accession>Q7SD31</accession>
<dbReference type="PaxDb" id="5141-EFNCRP00000000990"/>
<evidence type="ECO:0000256" key="2">
    <source>
        <dbReference type="SAM" id="SignalP"/>
    </source>
</evidence>
<feature type="compositionally biased region" description="Low complexity" evidence="1">
    <location>
        <begin position="465"/>
        <end position="484"/>
    </location>
</feature>
<proteinExistence type="predicted"/>
<feature type="domain" description="Beta-lactamase-related" evidence="3">
    <location>
        <begin position="120"/>
        <end position="432"/>
    </location>
</feature>
<dbReference type="Proteomes" id="UP000001805">
    <property type="component" value="Chromosome 1, Linkage Group I"/>
</dbReference>
<feature type="chain" id="PRO_5004291087" evidence="2">
    <location>
        <begin position="34"/>
        <end position="623"/>
    </location>
</feature>
<dbReference type="HOGENOM" id="CLU_019706_0_0_1"/>
<dbReference type="SUPFAM" id="SSF56601">
    <property type="entry name" value="beta-lactamase/transpeptidase-like"/>
    <property type="match status" value="1"/>
</dbReference>
<dbReference type="InterPro" id="IPR051478">
    <property type="entry name" value="Beta-lactamase-like_AB/R"/>
</dbReference>
<sequence length="623" mass="67157">MLSHGTVVPGSWLNMFGTTALLLFLLATTCATAAPNCPPLGPVFEKPRNFKSSAAIRAALANLTETFQARDEDNSAAVRANITSYSLEVFSISDTDPVIFDWHHTAPAHASSNITNGGVKKTDADTVYRLGSLTKIFTVYTWLVQDGDVKWNEPITKYVPELAKAADKAKDDPVGNVAWGEVTVGSLAEQLSGAVRDYGLMGELTQTVDQNTAVQLGFPALNSSDPTLPKCGVWPHCNRTEFFSGLLQVYPSYAPFTTPAYTNTGFQILAYALESIKGKPFQTLMEESILRPLNLSRTFYQKAVSNLGIIPGPGTPSDAQWDYQLGDENPTGNMYSSVRDISALGRSIMRSTLLAPVLTNRWLKPAALTSEPNAGVGYPWGIRRIVLSSVTNGKRVVDAYNKAGRIGYYNSLLNLLPDYGVGFSVLLASPNLPANANFNLADVLGEQLLPALEEAAREQAQDTYGGSYSNSNSNSNSNGVGNSSLKITTQPDRPGLGIENWVSNGTDMQYMATVLAAGYAPVIPSIRLYPTGLETVIPGEMDRKNGRAATQGKRVAYKAVFEDLNVPSRTPPSMFSTDCGSWVSLTGVTFGSMPLDQFFFVVDGSGKVVSIENAALRMVMRKG</sequence>
<organism evidence="5 6">
    <name type="scientific">Neurospora crassa (strain ATCC 24698 / 74-OR23-1A / CBS 708.71 / DSM 1257 / FGSC 987)</name>
    <dbReference type="NCBI Taxonomy" id="367110"/>
    <lineage>
        <taxon>Eukaryota</taxon>
        <taxon>Fungi</taxon>
        <taxon>Dikarya</taxon>
        <taxon>Ascomycota</taxon>
        <taxon>Pezizomycotina</taxon>
        <taxon>Sordariomycetes</taxon>
        <taxon>Sordariomycetidae</taxon>
        <taxon>Sordariales</taxon>
        <taxon>Sordariaceae</taxon>
        <taxon>Neurospora</taxon>
    </lineage>
</organism>
<reference evidence="5 6" key="1">
    <citation type="journal article" date="2003" name="Nature">
        <title>The genome sequence of the filamentous fungus Neurospora crassa.</title>
        <authorList>
            <person name="Galagan J.E."/>
            <person name="Calvo S.E."/>
            <person name="Borkovich K.A."/>
            <person name="Selker E.U."/>
            <person name="Read N.D."/>
            <person name="Jaffe D."/>
            <person name="FitzHugh W."/>
            <person name="Ma L.J."/>
            <person name="Smirnov S."/>
            <person name="Purcell S."/>
            <person name="Rehman B."/>
            <person name="Elkins T."/>
            <person name="Engels R."/>
            <person name="Wang S."/>
            <person name="Nielsen C.B."/>
            <person name="Butler J."/>
            <person name="Endrizzi M."/>
            <person name="Qui D."/>
            <person name="Ianakiev P."/>
            <person name="Bell-Pedersen D."/>
            <person name="Nelson M.A."/>
            <person name="Werner-Washburne M."/>
            <person name="Selitrennikoff C.P."/>
            <person name="Kinsey J.A."/>
            <person name="Braun E.L."/>
            <person name="Zelter A."/>
            <person name="Schulte U."/>
            <person name="Kothe G.O."/>
            <person name="Jedd G."/>
            <person name="Mewes W."/>
            <person name="Staben C."/>
            <person name="Marcotte E."/>
            <person name="Greenberg D."/>
            <person name="Roy A."/>
            <person name="Foley K."/>
            <person name="Naylor J."/>
            <person name="Stange-Thomann N."/>
            <person name="Barrett R."/>
            <person name="Gnerre S."/>
            <person name="Kamal M."/>
            <person name="Kamvysselis M."/>
            <person name="Mauceli E."/>
            <person name="Bielke C."/>
            <person name="Rudd S."/>
            <person name="Frishman D."/>
            <person name="Krystofova S."/>
            <person name="Rasmussen C."/>
            <person name="Metzenberg R.L."/>
            <person name="Perkins D.D."/>
            <person name="Kroken S."/>
            <person name="Cogoni C."/>
            <person name="Macino G."/>
            <person name="Catcheside D."/>
            <person name="Li W."/>
            <person name="Pratt R.J."/>
            <person name="Osmani S.A."/>
            <person name="DeSouza C.P."/>
            <person name="Glass L."/>
            <person name="Orbach M.J."/>
            <person name="Berglund J.A."/>
            <person name="Voelker R."/>
            <person name="Yarden O."/>
            <person name="Plamann M."/>
            <person name="Seiler S."/>
            <person name="Dunlap J."/>
            <person name="Radford A."/>
            <person name="Aramayo R."/>
            <person name="Natvig D.O."/>
            <person name="Alex L.A."/>
            <person name="Mannhaupt G."/>
            <person name="Ebbole D.J."/>
            <person name="Freitag M."/>
            <person name="Paulsen I."/>
            <person name="Sachs M.S."/>
            <person name="Lander E.S."/>
            <person name="Nusbaum C."/>
            <person name="Birren B."/>
        </authorList>
    </citation>
    <scope>NUCLEOTIDE SEQUENCE [LARGE SCALE GENOMIC DNA]</scope>
    <source>
        <strain evidence="6">ATCC 24698 / 74-OR23-1A / CBS 708.71 / DSM 1257 / FGSC 987</strain>
    </source>
</reference>
<feature type="domain" description="Beta-lactamase-like ARB-00930-like C-terminal" evidence="4">
    <location>
        <begin position="456"/>
        <end position="622"/>
    </location>
</feature>
<evidence type="ECO:0000313" key="5">
    <source>
        <dbReference type="EMBL" id="EAA34667.3"/>
    </source>
</evidence>
<dbReference type="InterPro" id="IPR012338">
    <property type="entry name" value="Beta-lactam/transpept-like"/>
</dbReference>
<dbReference type="EMBL" id="CM002236">
    <property type="protein sequence ID" value="EAA34667.3"/>
    <property type="molecule type" value="Genomic_DNA"/>
</dbReference>
<dbReference type="InterPro" id="IPR058664">
    <property type="entry name" value="ARB_00930-like_C"/>
</dbReference>
<evidence type="ECO:0000259" key="4">
    <source>
        <dbReference type="Pfam" id="PF26335"/>
    </source>
</evidence>
<name>Q7SD31_NEUCR</name>
<dbReference type="OrthoDB" id="10250282at2759"/>
<feature type="region of interest" description="Disordered" evidence="1">
    <location>
        <begin position="460"/>
        <end position="491"/>
    </location>
</feature>
<dbReference type="Pfam" id="PF00144">
    <property type="entry name" value="Beta-lactamase"/>
    <property type="match status" value="1"/>
</dbReference>
<keyword evidence="2" id="KW-0732">Signal</keyword>
<dbReference type="KEGG" id="ncr:NCU00993"/>
<evidence type="ECO:0000259" key="3">
    <source>
        <dbReference type="Pfam" id="PF00144"/>
    </source>
</evidence>
<dbReference type="PANTHER" id="PTHR22935:SF97">
    <property type="entry name" value="BETA-LACTAMASE-RELATED DOMAIN-CONTAINING PROTEIN"/>
    <property type="match status" value="1"/>
</dbReference>